<protein>
    <submittedName>
        <fullName evidence="2">Uncharacterized protein</fullName>
    </submittedName>
</protein>
<dbReference type="EMBL" id="MW018138">
    <property type="protein sequence ID" value="QPB44555.1"/>
    <property type="molecule type" value="Genomic_DNA"/>
</dbReference>
<reference evidence="2 3" key="1">
    <citation type="submission" date="2020-09" db="EMBL/GenBank/DDBJ databases">
        <authorList>
            <person name="Zhang R."/>
            <person name="Garcia K."/>
            <person name="Ogata H."/>
        </authorList>
    </citation>
    <scope>NUCLEOTIDE SEQUENCE [LARGE SCALE GENOMIC DNA]</scope>
    <source>
        <strain evidence="3">stheno</strain>
    </source>
</reference>
<evidence type="ECO:0000256" key="1">
    <source>
        <dbReference type="SAM" id="MobiDB-lite"/>
    </source>
</evidence>
<sequence length="417" mass="46928">MYSPTNNTTILVHPPLASFDFEGSRCEVFVSARQPTEYYYTPVLRLTTSDDGAIDVQAVKLMDGFHKLSLKVEFDPPASRQMALGALQSVVPGATAVRPLPLVRLGWRIVDPIPLEKLGITVYQSIMAAIASGGHAPLELLVAGDEAHAMQIKQAMQRFRLSARLTFAAWTAAATHEVDIKTGQLGMSRAWRWLWGITDAHQRRATIGQVLRLAEQFRREIGAQPNQHMADGRAASEFERLTIKCVDNPSTRVVVWSDAREPVLLQNTNVCQAEIEKVLNDLFHKTDGGHRQFREPRSGSTESQHWALWGCGWTIDDGSRWTLTLLQRMLREKCGLWVATVGERLVPTKFEAVSISYRNIMPGARQLVIARLHTGPLSGVPLDDNRRMQRELQLSTGQKRKMPRVKEEREAKRRIIE</sequence>
<evidence type="ECO:0000313" key="3">
    <source>
        <dbReference type="Proteomes" id="UP001162098"/>
    </source>
</evidence>
<accession>A0A7S7YF07</accession>
<proteinExistence type="predicted"/>
<dbReference type="KEGG" id="vg:80543751"/>
<organism evidence="2 3">
    <name type="scientific">Medusavirus stheno T3</name>
    <dbReference type="NCBI Taxonomy" id="3069717"/>
    <lineage>
        <taxon>Viruses</taxon>
        <taxon>Varidnaviria</taxon>
        <taxon>Bamfordvirae</taxon>
        <taxon>Nucleocytoviricota</taxon>
        <taxon>Megaviricetes</taxon>
        <taxon>Mamonoviridae</taxon>
        <taxon>Medusavirus</taxon>
        <taxon>Medusavirus sthenus</taxon>
    </lineage>
</organism>
<name>A0A7S7YF07_9VIRU</name>
<keyword evidence="3" id="KW-1185">Reference proteome</keyword>
<evidence type="ECO:0000313" key="2">
    <source>
        <dbReference type="EMBL" id="QPB44555.1"/>
    </source>
</evidence>
<feature type="compositionally biased region" description="Basic and acidic residues" evidence="1">
    <location>
        <begin position="404"/>
        <end position="417"/>
    </location>
</feature>
<feature type="region of interest" description="Disordered" evidence="1">
    <location>
        <begin position="393"/>
        <end position="417"/>
    </location>
</feature>
<dbReference type="Proteomes" id="UP001162098">
    <property type="component" value="Segment"/>
</dbReference>